<gene>
    <name evidence="1" type="ORF">NBRC111893_937</name>
</gene>
<dbReference type="EMBL" id="BEXA01000002">
    <property type="protein sequence ID" value="GAY72791.1"/>
    <property type="molecule type" value="Genomic_DNA"/>
</dbReference>
<comment type="caution">
    <text evidence="1">The sequence shown here is derived from an EMBL/GenBank/DDBJ whole genome shotgun (WGS) entry which is preliminary data.</text>
</comment>
<protein>
    <submittedName>
        <fullName evidence="1">Uncharacterized protein</fullName>
    </submittedName>
</protein>
<proteinExistence type="predicted"/>
<dbReference type="Proteomes" id="UP000286974">
    <property type="component" value="Unassembled WGS sequence"/>
</dbReference>
<organism evidence="1 2">
    <name type="scientific">Lentilactobacillus kosonis</name>
    <dbReference type="NCBI Taxonomy" id="2810561"/>
    <lineage>
        <taxon>Bacteria</taxon>
        <taxon>Bacillati</taxon>
        <taxon>Bacillota</taxon>
        <taxon>Bacilli</taxon>
        <taxon>Lactobacillales</taxon>
        <taxon>Lactobacillaceae</taxon>
        <taxon>Lentilactobacillus</taxon>
    </lineage>
</organism>
<sequence length="120" mass="12882">MNNGAVTYSRTIEAEKGKHYIVRVSADQLRKDQYDGGNITTIGLGATKTTFNDYSNLPIKDVQEVGNLTTDPYAYVAFTATDNTTVYVNSSVTPAKLVKGAGNTTVVNNLESSVLQQSGI</sequence>
<accession>A0A401FKQ2</accession>
<evidence type="ECO:0000313" key="1">
    <source>
        <dbReference type="EMBL" id="GAY72791.1"/>
    </source>
</evidence>
<dbReference type="AlphaFoldDB" id="A0A401FKQ2"/>
<keyword evidence="2" id="KW-1185">Reference proteome</keyword>
<dbReference type="RefSeq" id="WP_125008043.1">
    <property type="nucleotide sequence ID" value="NZ_BEXA01000002.1"/>
</dbReference>
<evidence type="ECO:0000313" key="2">
    <source>
        <dbReference type="Proteomes" id="UP000286974"/>
    </source>
</evidence>
<reference evidence="1 2" key="1">
    <citation type="submission" date="2017-11" db="EMBL/GenBank/DDBJ databases">
        <title>Draft Genome Sequence of Lactobacillus curieae NBRC 111893 isolated from Koso, a Japanese sugar-Vegetable Fermented Beverage.</title>
        <authorList>
            <person name="Chiou T.Y."/>
            <person name="Oshima K."/>
            <person name="Suda W."/>
            <person name="Hattori M."/>
            <person name="Takahashi T."/>
        </authorList>
    </citation>
    <scope>NUCLEOTIDE SEQUENCE [LARGE SCALE GENOMIC DNA]</scope>
    <source>
        <strain evidence="1 2">NBRC111893</strain>
    </source>
</reference>
<name>A0A401FKQ2_9LACO</name>